<reference evidence="15" key="1">
    <citation type="submission" date="2020-08" db="EMBL/GenBank/DDBJ databases">
        <title>Spodoptera exigua strain:BAW_Kor-Di-RS1 Genome sequencing and assembly.</title>
        <authorList>
            <person name="Kim J."/>
            <person name="Nam H.Y."/>
            <person name="Kwon M."/>
            <person name="Choi J.H."/>
            <person name="Cho S.R."/>
            <person name="Kim G.-H."/>
        </authorList>
    </citation>
    <scope>NUCLEOTIDE SEQUENCE</scope>
    <source>
        <strain evidence="15">BAW_Kor-Di-RS1</strain>
        <tissue evidence="15">Whole-body</tissue>
    </source>
</reference>
<keyword evidence="7" id="KW-0547">Nucleotide-binding</keyword>
<dbReference type="CDD" id="cd03255">
    <property type="entry name" value="ABC_MJ0796_LolCDE_FtsE"/>
    <property type="match status" value="1"/>
</dbReference>
<keyword evidence="5" id="KW-1003">Cell membrane</keyword>
<dbReference type="Gene3D" id="3.40.50.300">
    <property type="entry name" value="P-loop containing nucleotide triphosphate hydrolases"/>
    <property type="match status" value="2"/>
</dbReference>
<feature type="non-terminal residue" evidence="15">
    <location>
        <position position="995"/>
    </location>
</feature>
<feature type="domain" description="ABC transmembrane type-1" evidence="14">
    <location>
        <begin position="267"/>
        <end position="473"/>
    </location>
</feature>
<dbReference type="InterPro" id="IPR003593">
    <property type="entry name" value="AAA+_ATPase"/>
</dbReference>
<protein>
    <submittedName>
        <fullName evidence="15">Uncharacterized protein</fullName>
    </submittedName>
</protein>
<organism evidence="15 16">
    <name type="scientific">Spodoptera exigua</name>
    <name type="common">Beet armyworm</name>
    <name type="synonym">Noctua fulgens</name>
    <dbReference type="NCBI Taxonomy" id="7107"/>
    <lineage>
        <taxon>Eukaryota</taxon>
        <taxon>Metazoa</taxon>
        <taxon>Ecdysozoa</taxon>
        <taxon>Arthropoda</taxon>
        <taxon>Hexapoda</taxon>
        <taxon>Insecta</taxon>
        <taxon>Pterygota</taxon>
        <taxon>Neoptera</taxon>
        <taxon>Endopterygota</taxon>
        <taxon>Lepidoptera</taxon>
        <taxon>Glossata</taxon>
        <taxon>Ditrysia</taxon>
        <taxon>Noctuoidea</taxon>
        <taxon>Noctuidae</taxon>
        <taxon>Amphipyrinae</taxon>
        <taxon>Spodoptera</taxon>
    </lineage>
</organism>
<dbReference type="InterPro" id="IPR035906">
    <property type="entry name" value="MetI-like_sf"/>
</dbReference>
<dbReference type="Pfam" id="PF00005">
    <property type="entry name" value="ABC_tran"/>
    <property type="match status" value="2"/>
</dbReference>
<dbReference type="Pfam" id="PF00528">
    <property type="entry name" value="BPD_transp_1"/>
    <property type="match status" value="1"/>
</dbReference>
<evidence type="ECO:0000256" key="10">
    <source>
        <dbReference type="ARBA" id="ARBA00023136"/>
    </source>
</evidence>
<keyword evidence="6 12" id="KW-0812">Transmembrane</keyword>
<dbReference type="InterPro" id="IPR050086">
    <property type="entry name" value="MetN_ABC_transporter-like"/>
</dbReference>
<evidence type="ECO:0000256" key="9">
    <source>
        <dbReference type="ARBA" id="ARBA00022989"/>
    </source>
</evidence>
<dbReference type="Pfam" id="PF00497">
    <property type="entry name" value="SBP_bac_3"/>
    <property type="match status" value="1"/>
</dbReference>
<comment type="subcellular location">
    <subcellularLocation>
        <location evidence="2">Cell membrane</location>
        <topology evidence="2">Multi-pass membrane protein</topology>
    </subcellularLocation>
    <subcellularLocation>
        <location evidence="1">Cell membrane</location>
        <topology evidence="1">Peripheral membrane protein</topology>
    </subcellularLocation>
</comment>
<feature type="transmembrane region" description="Helical" evidence="12">
    <location>
        <begin position="269"/>
        <end position="291"/>
    </location>
</feature>
<evidence type="ECO:0000259" key="13">
    <source>
        <dbReference type="PROSITE" id="PS50893"/>
    </source>
</evidence>
<dbReference type="InterPro" id="IPR017911">
    <property type="entry name" value="MacB-like_ATP-bd"/>
</dbReference>
<feature type="domain" description="ABC transporter" evidence="13">
    <location>
        <begin position="424"/>
        <end position="658"/>
    </location>
</feature>
<name>A0A835KXM7_SPOEX</name>
<dbReference type="GO" id="GO:0022857">
    <property type="term" value="F:transmembrane transporter activity"/>
    <property type="evidence" value="ECO:0007669"/>
    <property type="project" value="InterPro"/>
</dbReference>
<dbReference type="SUPFAM" id="SSF161098">
    <property type="entry name" value="MetI-like"/>
    <property type="match status" value="1"/>
</dbReference>
<comment type="caution">
    <text evidence="15">The sequence shown here is derived from an EMBL/GenBank/DDBJ whole genome shotgun (WGS) entry which is preliminary data.</text>
</comment>
<sequence length="995" mass="109233">MEAGYAPFNWSQKTDANGAVAIQGNSSYAGGYDVQIAKKIADGLDKKLVIVQTKWDGLAPALQSGKIDAIIAGMSPTAERRKEIDFTDPYYESQLVVVVQKNGKYADAKSLKDLSGAKITAQLNTFHYSVVDQIPNVDRQQAMDNFSAMRTALASGMIDGYVSERPEGVTATSVNKDLEMLEFSQENGFQTNPEDVQVAVGMRKADPEITPVNQILTGISSEERTEIMDQAIKDQPAAETSDSEKSGVLADFKTIWDQYGGMFLRGAGLTLFIALIGTVVGTALGLLIGVVRTIPESDNKLTRFFQKLGNALLSIYIEVFRGTPMMVQAMVIFYGLALAFGISLDRTIAALFIVSINTGAYMSEIVRGGIFAVDQGQFEAAQAIGMTHGQTMRKVVVPQVLRNILPATGNEFVINIKDTAVLSVIVEHLRKSFGENEVLKDINMTVNKGEVVTIIGSSGSGKSTLLRCINLLEKPTGGKIIYTGENVLERGYNLPKYRTHLGMVFQSFNLFNNMNVLENCTSGQITVLKRSKEDAKKVALENLEKVGMARFIDAKPAQLSGGQKQRVAIARALSMNPDVMLFDEPTSALDPEMVGEVLKTMKDLAHTGLTMIIVTHEMEFAREVSDRVIFMDKGVIAEEGTSDDIFVHPKEELILCLFVICLIRDIVKRGEFTQVALDGVNINFRENEFVAILGQSGSGKTTLLNIIGGLDQYDSGDLIINGKSTKNFKDADWDAYRNNSVGFVFQSYNLITHLSILDNVEMGMTLSGVPSDEKKKRASEVLERVGLKEHLHKKPNQLSGGQMQRVAIARALANDPDIILADEPTGALDTTTSEQIMDLIKEIADDKLVIMVTHNPELAEQYADRIQAVNMDEESLSELRSEGPMSKKEFVKSDEVFLYNPEESSITHKNDINQAYLDYLNKLDPDWVRSIGFTRIVGMNLVRKVDNDVKHVSVSNGLSGQGSTNGGMTSMNGVGLSSYPAPFREDTESYLEKNY</sequence>
<feature type="domain" description="ABC transporter" evidence="13">
    <location>
        <begin position="661"/>
        <end position="896"/>
    </location>
</feature>
<evidence type="ECO:0000256" key="4">
    <source>
        <dbReference type="ARBA" id="ARBA00022448"/>
    </source>
</evidence>
<dbReference type="InterPro" id="IPR000515">
    <property type="entry name" value="MetI-like"/>
</dbReference>
<dbReference type="GO" id="GO:0005524">
    <property type="term" value="F:ATP binding"/>
    <property type="evidence" value="ECO:0007669"/>
    <property type="project" value="UniProtKB-KW"/>
</dbReference>
<dbReference type="InterPro" id="IPR010065">
    <property type="entry name" value="AA_ABC_transptr_permease_3TM"/>
</dbReference>
<feature type="region of interest" description="Disordered" evidence="11">
    <location>
        <begin position="956"/>
        <end position="980"/>
    </location>
</feature>
<evidence type="ECO:0000256" key="7">
    <source>
        <dbReference type="ARBA" id="ARBA00022741"/>
    </source>
</evidence>
<dbReference type="PROSITE" id="PS50893">
    <property type="entry name" value="ABC_TRANSPORTER_2"/>
    <property type="match status" value="2"/>
</dbReference>
<dbReference type="SUPFAM" id="SSF52540">
    <property type="entry name" value="P-loop containing nucleoside triphosphate hydrolases"/>
    <property type="match status" value="2"/>
</dbReference>
<evidence type="ECO:0000256" key="3">
    <source>
        <dbReference type="ARBA" id="ARBA00005417"/>
    </source>
</evidence>
<keyword evidence="4" id="KW-0813">Transport</keyword>
<dbReference type="NCBIfam" id="TIGR01726">
    <property type="entry name" value="HEQRo_perm_3TM"/>
    <property type="match status" value="1"/>
</dbReference>
<evidence type="ECO:0000256" key="1">
    <source>
        <dbReference type="ARBA" id="ARBA00004202"/>
    </source>
</evidence>
<comment type="similarity">
    <text evidence="3">Belongs to the ABC transporter superfamily.</text>
</comment>
<dbReference type="CDD" id="cd03262">
    <property type="entry name" value="ABC_HisP_GlnQ"/>
    <property type="match status" value="1"/>
</dbReference>
<dbReference type="GO" id="GO:0016887">
    <property type="term" value="F:ATP hydrolysis activity"/>
    <property type="evidence" value="ECO:0007669"/>
    <property type="project" value="InterPro"/>
</dbReference>
<evidence type="ECO:0000256" key="6">
    <source>
        <dbReference type="ARBA" id="ARBA00022692"/>
    </source>
</evidence>
<gene>
    <name evidence="15" type="ORF">HW555_014467</name>
</gene>
<dbReference type="PROSITE" id="PS50928">
    <property type="entry name" value="ABC_TM1"/>
    <property type="match status" value="1"/>
</dbReference>
<evidence type="ECO:0000256" key="5">
    <source>
        <dbReference type="ARBA" id="ARBA00022475"/>
    </source>
</evidence>
<dbReference type="SUPFAM" id="SSF53850">
    <property type="entry name" value="Periplasmic binding protein-like II"/>
    <property type="match status" value="1"/>
</dbReference>
<evidence type="ECO:0000256" key="2">
    <source>
        <dbReference type="ARBA" id="ARBA00004651"/>
    </source>
</evidence>
<keyword evidence="9 12" id="KW-1133">Transmembrane helix</keyword>
<dbReference type="PANTHER" id="PTHR43166">
    <property type="entry name" value="AMINO ACID IMPORT ATP-BINDING PROTEIN"/>
    <property type="match status" value="1"/>
</dbReference>
<dbReference type="EMBL" id="JACKWZ010001054">
    <property type="protein sequence ID" value="KAF9404189.1"/>
    <property type="molecule type" value="Genomic_DNA"/>
</dbReference>
<dbReference type="InterPro" id="IPR003439">
    <property type="entry name" value="ABC_transporter-like_ATP-bd"/>
</dbReference>
<evidence type="ECO:0000256" key="12">
    <source>
        <dbReference type="SAM" id="Phobius"/>
    </source>
</evidence>
<dbReference type="FunFam" id="3.40.50.300:FF:000032">
    <property type="entry name" value="Export ABC transporter ATP-binding protein"/>
    <property type="match status" value="1"/>
</dbReference>
<feature type="transmembrane region" description="Helical" evidence="12">
    <location>
        <begin position="331"/>
        <end position="354"/>
    </location>
</feature>
<evidence type="ECO:0000256" key="11">
    <source>
        <dbReference type="SAM" id="MobiDB-lite"/>
    </source>
</evidence>
<dbReference type="AlphaFoldDB" id="A0A835KXM7"/>
<dbReference type="InterPro" id="IPR017871">
    <property type="entry name" value="ABC_transporter-like_CS"/>
</dbReference>
<dbReference type="InterPro" id="IPR027417">
    <property type="entry name" value="P-loop_NTPase"/>
</dbReference>
<dbReference type="InterPro" id="IPR001638">
    <property type="entry name" value="Solute-binding_3/MltF_N"/>
</dbReference>
<accession>A0A835KXM7</accession>
<dbReference type="CDD" id="cd06261">
    <property type="entry name" value="TM_PBP2"/>
    <property type="match status" value="1"/>
</dbReference>
<keyword evidence="16" id="KW-1185">Reference proteome</keyword>
<dbReference type="SMART" id="SM00062">
    <property type="entry name" value="PBPb"/>
    <property type="match status" value="1"/>
</dbReference>
<dbReference type="PROSITE" id="PS00211">
    <property type="entry name" value="ABC_TRANSPORTER_1"/>
    <property type="match status" value="2"/>
</dbReference>
<dbReference type="Gene3D" id="1.10.3720.10">
    <property type="entry name" value="MetI-like"/>
    <property type="match status" value="1"/>
</dbReference>
<dbReference type="SMART" id="SM00382">
    <property type="entry name" value="AAA"/>
    <property type="match status" value="2"/>
</dbReference>
<evidence type="ECO:0000256" key="8">
    <source>
        <dbReference type="ARBA" id="ARBA00022840"/>
    </source>
</evidence>
<dbReference type="Gene3D" id="3.40.190.10">
    <property type="entry name" value="Periplasmic binding protein-like II"/>
    <property type="match status" value="2"/>
</dbReference>
<keyword evidence="8" id="KW-0067">ATP-binding</keyword>
<proteinExistence type="inferred from homology"/>
<keyword evidence="10 12" id="KW-0472">Membrane</keyword>
<evidence type="ECO:0000313" key="15">
    <source>
        <dbReference type="EMBL" id="KAF9404189.1"/>
    </source>
</evidence>
<evidence type="ECO:0000259" key="14">
    <source>
        <dbReference type="PROSITE" id="PS50928"/>
    </source>
</evidence>
<dbReference type="GO" id="GO:0043190">
    <property type="term" value="C:ATP-binding cassette (ABC) transporter complex"/>
    <property type="evidence" value="ECO:0007669"/>
    <property type="project" value="InterPro"/>
</dbReference>
<dbReference type="Proteomes" id="UP000648187">
    <property type="component" value="Unassembled WGS sequence"/>
</dbReference>
<dbReference type="PANTHER" id="PTHR43166:SF9">
    <property type="entry name" value="GLUTAMATE_ASPARTATE IMPORT ATP-BINDING PROTEIN GLTL"/>
    <property type="match status" value="1"/>
</dbReference>
<evidence type="ECO:0000313" key="16">
    <source>
        <dbReference type="Proteomes" id="UP000648187"/>
    </source>
</evidence>